<dbReference type="CDD" id="cd00081">
    <property type="entry name" value="Hint"/>
    <property type="match status" value="1"/>
</dbReference>
<dbReference type="PROSITE" id="PS50817">
    <property type="entry name" value="INTEIN_N_TER"/>
    <property type="match status" value="1"/>
</dbReference>
<dbReference type="InterPro" id="IPR003587">
    <property type="entry name" value="Hint_dom_N"/>
</dbReference>
<dbReference type="AlphaFoldDB" id="A0A1G2I2V1"/>
<reference evidence="3 4" key="1">
    <citation type="journal article" date="2016" name="Nat. Commun.">
        <title>Thousands of microbial genomes shed light on interconnected biogeochemical processes in an aquifer system.</title>
        <authorList>
            <person name="Anantharaman K."/>
            <person name="Brown C.T."/>
            <person name="Hug L.A."/>
            <person name="Sharon I."/>
            <person name="Castelle C.J."/>
            <person name="Probst A.J."/>
            <person name="Thomas B.C."/>
            <person name="Singh A."/>
            <person name="Wilkins M.J."/>
            <person name="Karaoz U."/>
            <person name="Brodie E.L."/>
            <person name="Williams K.H."/>
            <person name="Hubbard S.S."/>
            <person name="Banfield J.F."/>
        </authorList>
    </citation>
    <scope>NUCLEOTIDE SEQUENCE [LARGE SCALE GENOMIC DNA]</scope>
</reference>
<proteinExistence type="predicted"/>
<dbReference type="InterPro" id="IPR028992">
    <property type="entry name" value="Hedgehog/Intein_dom"/>
</dbReference>
<protein>
    <recommendedName>
        <fullName evidence="2">Hint domain-containing protein</fullName>
    </recommendedName>
</protein>
<dbReference type="InterPro" id="IPR036844">
    <property type="entry name" value="Hint_dom_sf"/>
</dbReference>
<dbReference type="Gene3D" id="2.170.16.10">
    <property type="entry name" value="Hedgehog/Intein (Hint) domain"/>
    <property type="match status" value="1"/>
</dbReference>
<feature type="domain" description="Hint" evidence="2">
    <location>
        <begin position="196"/>
        <end position="294"/>
    </location>
</feature>
<dbReference type="GO" id="GO:0016539">
    <property type="term" value="P:intein-mediated protein splicing"/>
    <property type="evidence" value="ECO:0007669"/>
    <property type="project" value="InterPro"/>
</dbReference>
<dbReference type="SMART" id="SM00306">
    <property type="entry name" value="HintN"/>
    <property type="match status" value="1"/>
</dbReference>
<dbReference type="Proteomes" id="UP000178820">
    <property type="component" value="Unassembled WGS sequence"/>
</dbReference>
<evidence type="ECO:0000313" key="3">
    <source>
        <dbReference type="EMBL" id="OGZ68388.1"/>
    </source>
</evidence>
<keyword evidence="1" id="KW-0472">Membrane</keyword>
<comment type="caution">
    <text evidence="3">The sequence shown here is derived from an EMBL/GenBank/DDBJ whole genome shotgun (WGS) entry which is preliminary data.</text>
</comment>
<name>A0A1G2I2V1_9BACT</name>
<dbReference type="Pfam" id="PF13403">
    <property type="entry name" value="Hint_2"/>
    <property type="match status" value="1"/>
</dbReference>
<organism evidence="3 4">
    <name type="scientific">Candidatus Staskawiczbacteria bacterium RIFCSPHIGHO2_02_FULL_42_22</name>
    <dbReference type="NCBI Taxonomy" id="1802207"/>
    <lineage>
        <taxon>Bacteria</taxon>
        <taxon>Candidatus Staskawicziibacteriota</taxon>
    </lineage>
</organism>
<accession>A0A1G2I2V1</accession>
<keyword evidence="1" id="KW-1133">Transmembrane helix</keyword>
<dbReference type="STRING" id="1802207.A3D44_01830"/>
<dbReference type="EMBL" id="MHOT01000023">
    <property type="protein sequence ID" value="OGZ68388.1"/>
    <property type="molecule type" value="Genomic_DNA"/>
</dbReference>
<sequence length="327" mass="35180">MNIQKGSITILVIIAAIIAFLGGTSYSLVTKQWGYSFNNPLSFFKTSDITQISCTQEAKQCPNGLYVSRSGPRCEFADCPAIAPTEKPNTTVKPCPDETTLSSDGTCQLIPGTNTITLGEGQRDSHLLVQKIYPDYITGLNSMGFPVAVEPGRPITLYINQSVSNGCTVTLTLIGIQGNTAIFTKKVIPIPEYGCPKCLAKNTMINTPNGLIPVEQLAEGMDVWTTDASGNRVAGIITRASKTLAPPNHRMVHITLDDGREIFASHGHPLGDGRTFGNLIAGELLNGGYIAVSENIAYQEDYTYDILPSGDTGFYWANGILIDSTLH</sequence>
<dbReference type="SUPFAM" id="SSF51294">
    <property type="entry name" value="Hedgehog/intein (Hint) domain"/>
    <property type="match status" value="1"/>
</dbReference>
<evidence type="ECO:0000259" key="2">
    <source>
        <dbReference type="SMART" id="SM00306"/>
    </source>
</evidence>
<feature type="transmembrane region" description="Helical" evidence="1">
    <location>
        <begin position="7"/>
        <end position="29"/>
    </location>
</feature>
<evidence type="ECO:0000313" key="4">
    <source>
        <dbReference type="Proteomes" id="UP000178820"/>
    </source>
</evidence>
<keyword evidence="1" id="KW-0812">Transmembrane</keyword>
<evidence type="ECO:0000256" key="1">
    <source>
        <dbReference type="SAM" id="Phobius"/>
    </source>
</evidence>
<gene>
    <name evidence="3" type="ORF">A3D44_01830</name>
</gene>
<dbReference type="InterPro" id="IPR006141">
    <property type="entry name" value="Intein_N"/>
</dbReference>